<name>A0A7X9UDE4_9ACTN</name>
<evidence type="ECO:0000256" key="1">
    <source>
        <dbReference type="ARBA" id="ARBA00004496"/>
    </source>
</evidence>
<dbReference type="PANTHER" id="PTHR43707:SF1">
    <property type="entry name" value="HISTIDINE--TRNA LIGASE, MITOCHONDRIAL-RELATED"/>
    <property type="match status" value="1"/>
</dbReference>
<dbReference type="Gene3D" id="3.30.930.10">
    <property type="entry name" value="Bira Bifunctional Protein, Domain 2"/>
    <property type="match status" value="1"/>
</dbReference>
<evidence type="ECO:0000256" key="5">
    <source>
        <dbReference type="ARBA" id="ARBA00020397"/>
    </source>
</evidence>
<dbReference type="HAMAP" id="MF_00125">
    <property type="entry name" value="HisZ"/>
    <property type="match status" value="1"/>
</dbReference>
<comment type="miscellaneous">
    <text evidence="10">This function is generally fulfilled by the C-terminal part of HisG, which is missing in some bacteria such as this one.</text>
</comment>
<keyword evidence="6 10" id="KW-0963">Cytoplasm</keyword>
<dbReference type="GO" id="GO:0000105">
    <property type="term" value="P:L-histidine biosynthetic process"/>
    <property type="evidence" value="ECO:0007669"/>
    <property type="project" value="UniProtKB-UniRule"/>
</dbReference>
<evidence type="ECO:0000256" key="4">
    <source>
        <dbReference type="ARBA" id="ARBA00011496"/>
    </source>
</evidence>
<dbReference type="PANTHER" id="PTHR43707">
    <property type="entry name" value="HISTIDYL-TRNA SYNTHETASE"/>
    <property type="match status" value="1"/>
</dbReference>
<keyword evidence="13" id="KW-1185">Reference proteome</keyword>
<dbReference type="GO" id="GO:0006427">
    <property type="term" value="P:histidyl-tRNA aminoacylation"/>
    <property type="evidence" value="ECO:0007669"/>
    <property type="project" value="TreeGrafter"/>
</dbReference>
<dbReference type="InterPro" id="IPR006195">
    <property type="entry name" value="aa-tRNA-synth_II"/>
</dbReference>
<dbReference type="Pfam" id="PF13393">
    <property type="entry name" value="tRNA-synt_His"/>
    <property type="match status" value="1"/>
</dbReference>
<evidence type="ECO:0000256" key="3">
    <source>
        <dbReference type="ARBA" id="ARBA00005539"/>
    </source>
</evidence>
<evidence type="ECO:0000313" key="12">
    <source>
        <dbReference type="EMBL" id="NMF56400.1"/>
    </source>
</evidence>
<keyword evidence="12" id="KW-0808">Transferase</keyword>
<evidence type="ECO:0000256" key="9">
    <source>
        <dbReference type="ARBA" id="ARBA00025246"/>
    </source>
</evidence>
<dbReference type="SUPFAM" id="SSF53850">
    <property type="entry name" value="Periplasmic binding protein-like II"/>
    <property type="match status" value="1"/>
</dbReference>
<evidence type="ECO:0000259" key="11">
    <source>
        <dbReference type="PROSITE" id="PS50862"/>
    </source>
</evidence>
<dbReference type="EMBL" id="JABBCP010000007">
    <property type="protein sequence ID" value="NMF56400.1"/>
    <property type="molecule type" value="Genomic_DNA"/>
</dbReference>
<dbReference type="Proteomes" id="UP000546970">
    <property type="component" value="Unassembled WGS sequence"/>
</dbReference>
<evidence type="ECO:0000256" key="2">
    <source>
        <dbReference type="ARBA" id="ARBA00004667"/>
    </source>
</evidence>
<comment type="subcellular location">
    <subcellularLocation>
        <location evidence="1 10">Cytoplasm</location>
    </subcellularLocation>
</comment>
<evidence type="ECO:0000256" key="6">
    <source>
        <dbReference type="ARBA" id="ARBA00022490"/>
    </source>
</evidence>
<evidence type="ECO:0000256" key="7">
    <source>
        <dbReference type="ARBA" id="ARBA00022676"/>
    </source>
</evidence>
<dbReference type="InterPro" id="IPR004517">
    <property type="entry name" value="HisZ"/>
</dbReference>
<dbReference type="CDD" id="cd13595">
    <property type="entry name" value="PBP2_HisGs"/>
    <property type="match status" value="1"/>
</dbReference>
<dbReference type="UniPathway" id="UPA00031">
    <property type="reaction ID" value="UER00006"/>
</dbReference>
<dbReference type="CDD" id="cd00773">
    <property type="entry name" value="HisRS-like_core"/>
    <property type="match status" value="1"/>
</dbReference>
<reference evidence="12 13" key="1">
    <citation type="submission" date="2020-04" db="EMBL/GenBank/DDBJ databases">
        <title>Collinsella sp. KGMB02528 nov., an anaerobic actinobacterium isolated from human feces.</title>
        <authorList>
            <person name="Han K.-I."/>
            <person name="Eom M.K."/>
            <person name="Kim J.-S."/>
            <person name="Lee K.C."/>
            <person name="Suh M.K."/>
            <person name="Park S.-H."/>
            <person name="Lee J.H."/>
            <person name="Kang S.W."/>
            <person name="Park J.-E."/>
            <person name="Oh B.S."/>
            <person name="Yu S.Y."/>
            <person name="Choi S.-H."/>
            <person name="Lee D.H."/>
            <person name="Yoon H."/>
            <person name="Kim B.-Y."/>
            <person name="Lee J.H."/>
            <person name="Lee J.-S."/>
        </authorList>
    </citation>
    <scope>NUCLEOTIDE SEQUENCE [LARGE SCALE GENOMIC DNA]</scope>
    <source>
        <strain evidence="12 13">KGMB02528</strain>
    </source>
</reference>
<proteinExistence type="inferred from homology"/>
<accession>A0A7X9UDE4</accession>
<comment type="function">
    <text evidence="8">Catalyzes the condensation of ATP and 5-phosphoribose 1-diphosphate to form N'-(5'-phosphoribosyl)-ATP (PR-ATP). Has a crucial role in the pathway because the rate of histidine biosynthesis seems to be controlled primarily by regulation of HisG enzymatic activity.</text>
</comment>
<keyword evidence="10" id="KW-0368">Histidine biosynthesis</keyword>
<keyword evidence="10" id="KW-0028">Amino-acid biosynthesis</keyword>
<dbReference type="RefSeq" id="WP_169277933.1">
    <property type="nucleotide sequence ID" value="NZ_JABBCP010000007.1"/>
</dbReference>
<dbReference type="SUPFAM" id="SSF55681">
    <property type="entry name" value="Class II aaRS and biotin synthetases"/>
    <property type="match status" value="1"/>
</dbReference>
<dbReference type="InterPro" id="IPR024893">
    <property type="entry name" value="ATP_PRibTrfase_HisG_short"/>
</dbReference>
<dbReference type="GO" id="GO:0003879">
    <property type="term" value="F:ATP phosphoribosyltransferase activity"/>
    <property type="evidence" value="ECO:0007669"/>
    <property type="project" value="UniProtKB-UniRule"/>
</dbReference>
<comment type="caution">
    <text evidence="12">The sequence shown here is derived from an EMBL/GenBank/DDBJ whole genome shotgun (WGS) entry which is preliminary data.</text>
</comment>
<gene>
    <name evidence="10" type="primary">hisZ</name>
    <name evidence="12" type="ORF">HF320_08705</name>
</gene>
<evidence type="ECO:0000256" key="8">
    <source>
        <dbReference type="ARBA" id="ARBA00024861"/>
    </source>
</evidence>
<comment type="similarity">
    <text evidence="3 10">Belongs to the class-II aminoacyl-tRNA synthetase family. HisZ subfamily.</text>
</comment>
<keyword evidence="7 12" id="KW-0328">Glycosyltransferase</keyword>
<dbReference type="Pfam" id="PF01634">
    <property type="entry name" value="HisG"/>
    <property type="match status" value="1"/>
</dbReference>
<dbReference type="Gene3D" id="3.40.190.10">
    <property type="entry name" value="Periplasmic binding protein-like II"/>
    <property type="match status" value="2"/>
</dbReference>
<dbReference type="InterPro" id="IPR041715">
    <property type="entry name" value="HisRS-like_core"/>
</dbReference>
<dbReference type="InterPro" id="IPR004516">
    <property type="entry name" value="HisRS/HisZ"/>
</dbReference>
<evidence type="ECO:0000256" key="10">
    <source>
        <dbReference type="HAMAP-Rule" id="MF_00125"/>
    </source>
</evidence>
<dbReference type="AlphaFoldDB" id="A0A7X9UDE4"/>
<dbReference type="GO" id="GO:0005737">
    <property type="term" value="C:cytoplasm"/>
    <property type="evidence" value="ECO:0007669"/>
    <property type="project" value="UniProtKB-SubCell"/>
</dbReference>
<dbReference type="NCBIfam" id="TIGR00070">
    <property type="entry name" value="hisG"/>
    <property type="match status" value="1"/>
</dbReference>
<feature type="domain" description="Aminoacyl-transfer RNA synthetases class-II family profile" evidence="11">
    <location>
        <begin position="19"/>
        <end position="349"/>
    </location>
</feature>
<sequence length="573" mass="60756">MTATPWGFRDILPEEAQAREEIAQTVRDCFRAHHYLPVETPLLEDKGSLEEGGRIADTPFKLFDDDGRLLVVRPDNTLPIVRLVSTRMRSADLPLRLRYEAPVVREQVRGAGGSRQFTQLGFELIGEGDAAGDVEMVSLVTSAVRALGLADARVVCGSVRPFKTLLAHVSDASLAEDALRMVHANDFVDLDARVMASSEPDAMKAAICELPRLVGGASVLDRVDALLAAAGVAGDMTCELRALIAGLDAQDAALLSFDFSIMNSFDYYTGLVFKAYAGGLPDPVGSGGRYDSVFCGVFASAADVPAAGFAFSLERLESALNTAEDAADGDHAAVRTGNAAGAPLRIAVPKGSLKADTIEVLEAAGIDASELRDPGRHLIVHGRDARAGEDGIGDIEFIIVRPSDAPAFVGCGGADCGICGRDSLIEAGLNLLQLVDLGYGACKFIEAEPSWRAGQAERNYARRGSLRVATKYPRIAAAWYASRGVVADIVSLHGNIELGPIVGMTDRIVDITATGATLRENDLVVTGEIMECTARFFVNPGAARLDSRVRVLGERLAAAVEHLHFEPVAGSAQ</sequence>
<dbReference type="PROSITE" id="PS50862">
    <property type="entry name" value="AA_TRNA_LIGASE_II"/>
    <property type="match status" value="1"/>
</dbReference>
<evidence type="ECO:0000313" key="13">
    <source>
        <dbReference type="Proteomes" id="UP000546970"/>
    </source>
</evidence>
<dbReference type="GO" id="GO:0004821">
    <property type="term" value="F:histidine-tRNA ligase activity"/>
    <property type="evidence" value="ECO:0007669"/>
    <property type="project" value="TreeGrafter"/>
</dbReference>
<comment type="function">
    <text evidence="9 10">Required for the first step of histidine biosynthesis. May allow the feedback regulation of ATP phosphoribosyltransferase activity by histidine.</text>
</comment>
<organism evidence="12 13">
    <name type="scientific">Collinsella acetigenes</name>
    <dbReference type="NCBI Taxonomy" id="2713419"/>
    <lineage>
        <taxon>Bacteria</taxon>
        <taxon>Bacillati</taxon>
        <taxon>Actinomycetota</taxon>
        <taxon>Coriobacteriia</taxon>
        <taxon>Coriobacteriales</taxon>
        <taxon>Coriobacteriaceae</taxon>
        <taxon>Collinsella</taxon>
    </lineage>
</organism>
<dbReference type="InterPro" id="IPR045864">
    <property type="entry name" value="aa-tRNA-synth_II/BPL/LPL"/>
</dbReference>
<protein>
    <recommendedName>
        <fullName evidence="5 10">ATP phosphoribosyltransferase regulatory subunit</fullName>
    </recommendedName>
</protein>
<dbReference type="InterPro" id="IPR013820">
    <property type="entry name" value="ATP_PRibTrfase_cat"/>
</dbReference>
<comment type="subunit">
    <text evidence="4 10">Heteromultimer composed of HisG and HisZ subunits.</text>
</comment>
<comment type="pathway">
    <text evidence="2 10">Amino-acid biosynthesis; L-histidine biosynthesis; L-histidine from 5-phospho-alpha-D-ribose 1-diphosphate: step 1/9.</text>
</comment>